<keyword evidence="2" id="KW-1185">Reference proteome</keyword>
<sequence length="105" mass="12247">MCEVKTLSQRGSTVISQCIECKMLNIWHNNLLFNFTPQQFADFCSFVGSLEFEDRSHPFPDGQERAILKTPVEHLNFTFTKDEWEDMKAAMDEATYMQTVFALIR</sequence>
<dbReference type="InterPro" id="IPR046508">
    <property type="entry name" value="DUF6686"/>
</dbReference>
<protein>
    <submittedName>
        <fullName evidence="1">DUF6686 family protein</fullName>
    </submittedName>
</protein>
<proteinExistence type="predicted"/>
<dbReference type="RefSeq" id="WP_377188830.1">
    <property type="nucleotide sequence ID" value="NZ_JBHUPD010000004.1"/>
</dbReference>
<name>A0ABW5YHF8_9SPHI</name>
<evidence type="ECO:0000313" key="1">
    <source>
        <dbReference type="EMBL" id="MFD2874340.1"/>
    </source>
</evidence>
<evidence type="ECO:0000313" key="2">
    <source>
        <dbReference type="Proteomes" id="UP001597557"/>
    </source>
</evidence>
<dbReference type="Proteomes" id="UP001597557">
    <property type="component" value="Unassembled WGS sequence"/>
</dbReference>
<reference evidence="2" key="1">
    <citation type="journal article" date="2019" name="Int. J. Syst. Evol. Microbiol.">
        <title>The Global Catalogue of Microorganisms (GCM) 10K type strain sequencing project: providing services to taxonomists for standard genome sequencing and annotation.</title>
        <authorList>
            <consortium name="The Broad Institute Genomics Platform"/>
            <consortium name="The Broad Institute Genome Sequencing Center for Infectious Disease"/>
            <person name="Wu L."/>
            <person name="Ma J."/>
        </authorList>
    </citation>
    <scope>NUCLEOTIDE SEQUENCE [LARGE SCALE GENOMIC DNA]</scope>
    <source>
        <strain evidence="2">KCTC 22437</strain>
    </source>
</reference>
<gene>
    <name evidence="1" type="ORF">ACFS5N_17795</name>
</gene>
<dbReference type="EMBL" id="JBHUPD010000004">
    <property type="protein sequence ID" value="MFD2874340.1"/>
    <property type="molecule type" value="Genomic_DNA"/>
</dbReference>
<dbReference type="Pfam" id="PF20391">
    <property type="entry name" value="DUF6686"/>
    <property type="match status" value="1"/>
</dbReference>
<comment type="caution">
    <text evidence="1">The sequence shown here is derived from an EMBL/GenBank/DDBJ whole genome shotgun (WGS) entry which is preliminary data.</text>
</comment>
<organism evidence="1 2">
    <name type="scientific">Mucilaginibacter ximonensis</name>
    <dbReference type="NCBI Taxonomy" id="538021"/>
    <lineage>
        <taxon>Bacteria</taxon>
        <taxon>Pseudomonadati</taxon>
        <taxon>Bacteroidota</taxon>
        <taxon>Sphingobacteriia</taxon>
        <taxon>Sphingobacteriales</taxon>
        <taxon>Sphingobacteriaceae</taxon>
        <taxon>Mucilaginibacter</taxon>
    </lineage>
</organism>
<accession>A0ABW5YHF8</accession>